<dbReference type="Pfam" id="PF00005">
    <property type="entry name" value="ABC_tran"/>
    <property type="match status" value="1"/>
</dbReference>
<evidence type="ECO:0000259" key="4">
    <source>
        <dbReference type="PROSITE" id="PS50893"/>
    </source>
</evidence>
<dbReference type="Proteomes" id="UP000294678">
    <property type="component" value="Unassembled WGS sequence"/>
</dbReference>
<dbReference type="SUPFAM" id="SSF52540">
    <property type="entry name" value="P-loop containing nucleoside triphosphate hydrolases"/>
    <property type="match status" value="1"/>
</dbReference>
<dbReference type="Gene3D" id="3.40.50.300">
    <property type="entry name" value="P-loop containing nucleotide triphosphate hydrolases"/>
    <property type="match status" value="1"/>
</dbReference>
<comment type="caution">
    <text evidence="5">The sequence shown here is derived from an EMBL/GenBank/DDBJ whole genome shotgun (WGS) entry which is preliminary data.</text>
</comment>
<organism evidence="5 6">
    <name type="scientific">Hypnocyclicus thermotrophus</name>
    <dbReference type="NCBI Taxonomy" id="1627895"/>
    <lineage>
        <taxon>Bacteria</taxon>
        <taxon>Fusobacteriati</taxon>
        <taxon>Fusobacteriota</taxon>
        <taxon>Fusobacteriia</taxon>
        <taxon>Fusobacteriales</taxon>
        <taxon>Fusobacteriaceae</taxon>
        <taxon>Hypnocyclicus</taxon>
    </lineage>
</organism>
<protein>
    <submittedName>
        <fullName evidence="5">NitT/TauT family transport system ATP-binding protein</fullName>
    </submittedName>
</protein>
<dbReference type="SMART" id="SM00382">
    <property type="entry name" value="AAA"/>
    <property type="match status" value="1"/>
</dbReference>
<dbReference type="AlphaFoldDB" id="A0AA46DY31"/>
<dbReference type="PROSITE" id="PS50893">
    <property type="entry name" value="ABC_TRANSPORTER_2"/>
    <property type="match status" value="1"/>
</dbReference>
<feature type="domain" description="ABC transporter" evidence="4">
    <location>
        <begin position="5"/>
        <end position="205"/>
    </location>
</feature>
<dbReference type="PROSITE" id="PS00211">
    <property type="entry name" value="ABC_TRANSPORTER_1"/>
    <property type="match status" value="1"/>
</dbReference>
<dbReference type="RefSeq" id="WP_134113123.1">
    <property type="nucleotide sequence ID" value="NZ_SOBG01000005.1"/>
</dbReference>
<dbReference type="GO" id="GO:0005524">
    <property type="term" value="F:ATP binding"/>
    <property type="evidence" value="ECO:0007669"/>
    <property type="project" value="UniProtKB-KW"/>
</dbReference>
<dbReference type="InterPro" id="IPR027417">
    <property type="entry name" value="P-loop_NTPase"/>
</dbReference>
<reference evidence="5 6" key="1">
    <citation type="submission" date="2019-03" db="EMBL/GenBank/DDBJ databases">
        <title>Genomic Encyclopedia of Type Strains, Phase IV (KMG-IV): sequencing the most valuable type-strain genomes for metagenomic binning, comparative biology and taxonomic classification.</title>
        <authorList>
            <person name="Goeker M."/>
        </authorList>
    </citation>
    <scope>NUCLEOTIDE SEQUENCE [LARGE SCALE GENOMIC DNA]</scope>
    <source>
        <strain evidence="5 6">DSM 100055</strain>
    </source>
</reference>
<evidence type="ECO:0000256" key="1">
    <source>
        <dbReference type="ARBA" id="ARBA00022448"/>
    </source>
</evidence>
<gene>
    <name evidence="5" type="ORF">EV215_1237</name>
</gene>
<keyword evidence="1" id="KW-0813">Transport</keyword>
<keyword evidence="6" id="KW-1185">Reference proteome</keyword>
<dbReference type="InterPro" id="IPR003593">
    <property type="entry name" value="AAA+_ATPase"/>
</dbReference>
<proteinExistence type="predicted"/>
<evidence type="ECO:0000256" key="2">
    <source>
        <dbReference type="ARBA" id="ARBA00022741"/>
    </source>
</evidence>
<evidence type="ECO:0000256" key="3">
    <source>
        <dbReference type="ARBA" id="ARBA00022840"/>
    </source>
</evidence>
<keyword evidence="3 5" id="KW-0067">ATP-binding</keyword>
<evidence type="ECO:0000313" key="6">
    <source>
        <dbReference type="Proteomes" id="UP000294678"/>
    </source>
</evidence>
<evidence type="ECO:0000313" key="5">
    <source>
        <dbReference type="EMBL" id="TDT69708.1"/>
    </source>
</evidence>
<dbReference type="EMBL" id="SOBG01000005">
    <property type="protein sequence ID" value="TDT69708.1"/>
    <property type="molecule type" value="Genomic_DNA"/>
</dbReference>
<dbReference type="PANTHER" id="PTHR42781">
    <property type="entry name" value="SPERMIDINE/PUTRESCINE IMPORT ATP-BINDING PROTEIN POTA"/>
    <property type="match status" value="1"/>
</dbReference>
<dbReference type="InterPro" id="IPR003439">
    <property type="entry name" value="ABC_transporter-like_ATP-bd"/>
</dbReference>
<dbReference type="InterPro" id="IPR050093">
    <property type="entry name" value="ABC_SmlMolc_Importer"/>
</dbReference>
<dbReference type="PANTHER" id="PTHR42781:SF8">
    <property type="entry name" value="BICARBONATE TRANSPORT ATP-BINDING PROTEIN CMPC"/>
    <property type="match status" value="1"/>
</dbReference>
<dbReference type="InterPro" id="IPR017871">
    <property type="entry name" value="ABC_transporter-like_CS"/>
</dbReference>
<sequence>MNNSIKLISIDKKYNNEIIFKNFSIEFEENKIHIIFGPSGIGKTTLLNIIAQIEDFDKGKIINNHTVSYVFQEDRLLPWLNVYENIEFVLKSIINKKNREKIIKNNLKLVKLENHLYKFPNELSGGMQRRVALARAFSYPSSLLLMDEPFKGLDLKLKKEIISDFLNLYKSSNKTIILVTHDIKEAKLLNGIIYDISKLKKISTL</sequence>
<accession>A0AA46DY31</accession>
<name>A0AA46DY31_9FUSO</name>
<keyword evidence="2" id="KW-0547">Nucleotide-binding</keyword>
<dbReference type="GO" id="GO:0016887">
    <property type="term" value="F:ATP hydrolysis activity"/>
    <property type="evidence" value="ECO:0007669"/>
    <property type="project" value="InterPro"/>
</dbReference>